<dbReference type="EMBL" id="VLJV01000002">
    <property type="protein sequence ID" value="TWH15983.1"/>
    <property type="molecule type" value="Genomic_DNA"/>
</dbReference>
<keyword evidence="2" id="KW-1185">Reference proteome</keyword>
<comment type="caution">
    <text evidence="1">The sequence shown here is derived from an EMBL/GenBank/DDBJ whole genome shotgun (WGS) entry which is preliminary data.</text>
</comment>
<dbReference type="Proteomes" id="UP000317303">
    <property type="component" value="Unassembled WGS sequence"/>
</dbReference>
<accession>A0A660C8C7</accession>
<evidence type="ECO:0000313" key="2">
    <source>
        <dbReference type="Proteomes" id="UP000317303"/>
    </source>
</evidence>
<organism evidence="1 2">
    <name type="scientific">Prauserella rugosa</name>
    <dbReference type="NCBI Taxonomy" id="43354"/>
    <lineage>
        <taxon>Bacteria</taxon>
        <taxon>Bacillati</taxon>
        <taxon>Actinomycetota</taxon>
        <taxon>Actinomycetes</taxon>
        <taxon>Pseudonocardiales</taxon>
        <taxon>Pseudonocardiaceae</taxon>
        <taxon>Prauserella</taxon>
    </lineage>
</organism>
<protein>
    <submittedName>
        <fullName evidence="1">Uncharacterized protein</fullName>
    </submittedName>
</protein>
<gene>
    <name evidence="1" type="ORF">JD82_04971</name>
</gene>
<sequence>MTAPQDPTPEQLIAEMLDRRHRRASVSDGETMMIDPGKVLDNIEDAMRRLDVDIDTPVSIEDDVVTLAELTSLIKNLHMGPSLITHVVNTAMAILTARYPAELVTLPLPVEFDLRELHPIRMGDRPHQVAKDVFNRRIAAGVDLDSDDIDEVIDSLEVPDRIHVFVAVFYMYGSKLGALKHRTGID</sequence>
<dbReference type="AlphaFoldDB" id="A0A660C8C7"/>
<name>A0A660C8C7_9PSEU</name>
<reference evidence="1 2" key="1">
    <citation type="submission" date="2019-07" db="EMBL/GenBank/DDBJ databases">
        <title>R&amp;d 2014.</title>
        <authorList>
            <person name="Klenk H.-P."/>
        </authorList>
    </citation>
    <scope>NUCLEOTIDE SEQUENCE [LARGE SCALE GENOMIC DNA]</scope>
    <source>
        <strain evidence="1 2">DSM 43194</strain>
    </source>
</reference>
<evidence type="ECO:0000313" key="1">
    <source>
        <dbReference type="EMBL" id="TWH15983.1"/>
    </source>
</evidence>
<proteinExistence type="predicted"/>